<keyword evidence="5" id="KW-1185">Reference proteome</keyword>
<dbReference type="PANTHER" id="PTHR30329">
    <property type="entry name" value="STATOR ELEMENT OF FLAGELLAR MOTOR COMPLEX"/>
    <property type="match status" value="1"/>
</dbReference>
<sequence>MSLRTDALFRNDTADLSDQAKGILDQLGQEIRGLGSPAAGPVTITGHTDSEGSDSDNLDLSKERAEAVREELENRLGATYQYEAEGKGEAELVAKEGGADDTQARSRNRRVEVAYKLRAQTPGAT</sequence>
<accession>A0ABW3CGD1</accession>
<dbReference type="PROSITE" id="PS51123">
    <property type="entry name" value="OMPA_2"/>
    <property type="match status" value="1"/>
</dbReference>
<protein>
    <submittedName>
        <fullName evidence="4">OmpA family protein</fullName>
    </submittedName>
</protein>
<evidence type="ECO:0000313" key="4">
    <source>
        <dbReference type="EMBL" id="MFD0852802.1"/>
    </source>
</evidence>
<feature type="region of interest" description="Disordered" evidence="2">
    <location>
        <begin position="32"/>
        <end position="66"/>
    </location>
</feature>
<organism evidence="4 5">
    <name type="scientific">Actinomadura adrarensis</name>
    <dbReference type="NCBI Taxonomy" id="1819600"/>
    <lineage>
        <taxon>Bacteria</taxon>
        <taxon>Bacillati</taxon>
        <taxon>Actinomycetota</taxon>
        <taxon>Actinomycetes</taxon>
        <taxon>Streptosporangiales</taxon>
        <taxon>Thermomonosporaceae</taxon>
        <taxon>Actinomadura</taxon>
    </lineage>
</organism>
<dbReference type="InterPro" id="IPR036737">
    <property type="entry name" value="OmpA-like_sf"/>
</dbReference>
<evidence type="ECO:0000259" key="3">
    <source>
        <dbReference type="PROSITE" id="PS51123"/>
    </source>
</evidence>
<dbReference type="Proteomes" id="UP001597083">
    <property type="component" value="Unassembled WGS sequence"/>
</dbReference>
<dbReference type="SUPFAM" id="SSF103088">
    <property type="entry name" value="OmpA-like"/>
    <property type="match status" value="1"/>
</dbReference>
<keyword evidence="1" id="KW-0472">Membrane</keyword>
<dbReference type="InterPro" id="IPR006665">
    <property type="entry name" value="OmpA-like"/>
</dbReference>
<name>A0ABW3CGD1_9ACTN</name>
<dbReference type="EMBL" id="JBHTIR010001647">
    <property type="protein sequence ID" value="MFD0852802.1"/>
    <property type="molecule type" value="Genomic_DNA"/>
</dbReference>
<dbReference type="Pfam" id="PF00691">
    <property type="entry name" value="OmpA"/>
    <property type="match status" value="1"/>
</dbReference>
<evidence type="ECO:0000313" key="5">
    <source>
        <dbReference type="Proteomes" id="UP001597083"/>
    </source>
</evidence>
<comment type="caution">
    <text evidence="4">The sequence shown here is derived from an EMBL/GenBank/DDBJ whole genome shotgun (WGS) entry which is preliminary data.</text>
</comment>
<dbReference type="InterPro" id="IPR050330">
    <property type="entry name" value="Bact_OuterMem_StrucFunc"/>
</dbReference>
<dbReference type="PANTHER" id="PTHR30329:SF21">
    <property type="entry name" value="LIPOPROTEIN YIAD-RELATED"/>
    <property type="match status" value="1"/>
</dbReference>
<gene>
    <name evidence="4" type="ORF">ACFQ07_11230</name>
</gene>
<evidence type="ECO:0000256" key="1">
    <source>
        <dbReference type="PROSITE-ProRule" id="PRU00473"/>
    </source>
</evidence>
<proteinExistence type="predicted"/>
<dbReference type="CDD" id="cd07185">
    <property type="entry name" value="OmpA_C-like"/>
    <property type="match status" value="1"/>
</dbReference>
<reference evidence="5" key="1">
    <citation type="journal article" date="2019" name="Int. J. Syst. Evol. Microbiol.">
        <title>The Global Catalogue of Microorganisms (GCM) 10K type strain sequencing project: providing services to taxonomists for standard genome sequencing and annotation.</title>
        <authorList>
            <consortium name="The Broad Institute Genomics Platform"/>
            <consortium name="The Broad Institute Genome Sequencing Center for Infectious Disease"/>
            <person name="Wu L."/>
            <person name="Ma J."/>
        </authorList>
    </citation>
    <scope>NUCLEOTIDE SEQUENCE [LARGE SCALE GENOMIC DNA]</scope>
    <source>
        <strain evidence="5">JCM 31696</strain>
    </source>
</reference>
<evidence type="ECO:0000256" key="2">
    <source>
        <dbReference type="SAM" id="MobiDB-lite"/>
    </source>
</evidence>
<feature type="domain" description="OmpA-like" evidence="3">
    <location>
        <begin position="1"/>
        <end position="119"/>
    </location>
</feature>
<feature type="non-terminal residue" evidence="4">
    <location>
        <position position="125"/>
    </location>
</feature>
<dbReference type="Gene3D" id="3.30.1330.60">
    <property type="entry name" value="OmpA-like domain"/>
    <property type="match status" value="1"/>
</dbReference>